<dbReference type="Pfam" id="PF06605">
    <property type="entry name" value="Prophage_tail"/>
    <property type="match status" value="1"/>
</dbReference>
<name>A0A8S5S7H7_9CAUD</name>
<sequence>MKMFLFDRNQKVKRWLVDRDFIEAKMVEQINAADQLTFSVPLTKRLPSSYFYAAIPQPRGSGYLLFKIVTEKVSSDQIEYTAIESAYDELKSYHYIKDVRPENRKAGELLQTALEGTRWQVGQTYDSGTFSTNFYYISALEAIQKIVELCGLEVTFEITLNPKTHQIEHRLVNLYVQQGQRTGKRFEYGSNLLTVEREESAENLITALIGRGKGEAVYHEDNTAEETPDGYGRRINFADVVWSKKNGNPADKPAGQEYVEDVDATAKYGFDDGKPRIGIEIFEDITDPAELLKATWSALQTLKRPQASFRASVMDVGDLGLGDTVAIVRHDIKIEYFTRVYKVTHNLLDERQNTIELGDDFSGSSITSTVNDLGKSVGTVERIANYAAVSANGKNANYYGQAQPINPMEGDLWYKDLGNGETDMYQYHAGNWILITSTRDLHNVEKQVKQAQDDFTTAWNKAVAADSSAAKAQQRADSVGQQLQSAQSDFDNRLSAASASASAASDKAMQAANAAQNDVNAQIKELNDYKSNAAKTYVDNSTFNNYKSATSATIDDNKVAADQNLNSYKDTVNKTYVAKGTVISNVNTEADASIFSTNNKLYMDAATTVFSGKAFIPDAAIIDLTASKLTAGTIDASKISVINLNASNINTGTLNASLIKTGSMSADRIVGGTLDFKNVTVANLSAGSIISGTLDASKVSVINLNASNINTGTLDASLIKAGSMSADRISGGTIDFSKVNAASLSADKITSGTLDAGNVNIINLNANNITSGTIKGTNLGINLNSGEVGFQHGRIHNSTNAVDIDLDNAYISTASKDTRVILKKGEMQLVSPEFYDLSNDPYLRIYNGGTFASSNFSQAAILGREGVTVAVSGYTGNTVNGAYGSFGDQSFLGLFIGKNADGTPAPVGLSGASSYVNINGGEGYGDIVKTKPSINVGIDITYAKNTGPDMIMYGKTISVAGDWVRIPSAYAHTTSASPNMFVAADGTLYQTTSAARYKAEIERSYSTDYGEKLLNVPIATWYDKAEMKRYASGESDIVPIRYFGMIAEDLDDAGLNMLVRKSPDGELSGINYDRIALALIPVIKNLKERIEALENGKQESGNGDTEIAKSSSDA</sequence>
<evidence type="ECO:0000313" key="6">
    <source>
        <dbReference type="EMBL" id="DAF46763.1"/>
    </source>
</evidence>
<dbReference type="InterPro" id="IPR007119">
    <property type="entry name" value="Phage_tail_spike_N"/>
</dbReference>
<evidence type="ECO:0000256" key="4">
    <source>
        <dbReference type="SAM" id="MobiDB-lite"/>
    </source>
</evidence>
<dbReference type="GO" id="GO:0098015">
    <property type="term" value="C:virus tail"/>
    <property type="evidence" value="ECO:0007669"/>
    <property type="project" value="UniProtKB-KW"/>
</dbReference>
<dbReference type="NCBIfam" id="TIGR01665">
    <property type="entry name" value="put_anti_recept"/>
    <property type="match status" value="1"/>
</dbReference>
<evidence type="ECO:0000256" key="3">
    <source>
        <dbReference type="SAM" id="Coils"/>
    </source>
</evidence>
<evidence type="ECO:0000259" key="5">
    <source>
        <dbReference type="PROSITE" id="PS51688"/>
    </source>
</evidence>
<keyword evidence="2" id="KW-1227">Viral tail protein</keyword>
<feature type="domain" description="Peptidase S74" evidence="5">
    <location>
        <begin position="993"/>
        <end position="1097"/>
    </location>
</feature>
<evidence type="ECO:0000256" key="1">
    <source>
        <dbReference type="ARBA" id="ARBA00004328"/>
    </source>
</evidence>
<comment type="subcellular location">
    <subcellularLocation>
        <location evidence="1">Virion</location>
    </subcellularLocation>
</comment>
<feature type="coiled-coil region" evidence="3">
    <location>
        <begin position="434"/>
        <end position="532"/>
    </location>
</feature>
<proteinExistence type="predicted"/>
<accession>A0A8S5S7H7</accession>
<feature type="compositionally biased region" description="Polar residues" evidence="4">
    <location>
        <begin position="1098"/>
        <end position="1114"/>
    </location>
</feature>
<keyword evidence="2" id="KW-0946">Virion</keyword>
<dbReference type="PROSITE" id="PS51688">
    <property type="entry name" value="ICA"/>
    <property type="match status" value="1"/>
</dbReference>
<keyword evidence="3" id="KW-0175">Coiled coil</keyword>
<evidence type="ECO:0000256" key="2">
    <source>
        <dbReference type="ARBA" id="ARBA00022732"/>
    </source>
</evidence>
<reference evidence="6" key="1">
    <citation type="journal article" date="2021" name="Proc. Natl. Acad. Sci. U.S.A.">
        <title>A Catalog of Tens of Thousands of Viruses from Human Metagenomes Reveals Hidden Associations with Chronic Diseases.</title>
        <authorList>
            <person name="Tisza M.J."/>
            <person name="Buck C.B."/>
        </authorList>
    </citation>
    <scope>NUCLEOTIDE SEQUENCE</scope>
    <source>
        <strain evidence="6">Ctj0M16</strain>
    </source>
</reference>
<dbReference type="InterPro" id="IPR030392">
    <property type="entry name" value="S74_ICA"/>
</dbReference>
<dbReference type="InterPro" id="IPR010572">
    <property type="entry name" value="Tail_dom"/>
</dbReference>
<protein>
    <submittedName>
        <fullName evidence="6">Tail protein</fullName>
    </submittedName>
</protein>
<feature type="region of interest" description="Disordered" evidence="4">
    <location>
        <begin position="1095"/>
        <end position="1114"/>
    </location>
</feature>
<dbReference type="EMBL" id="BK032544">
    <property type="protein sequence ID" value="DAF46763.1"/>
    <property type="molecule type" value="Genomic_DNA"/>
</dbReference>
<organism evidence="6">
    <name type="scientific">Siphoviridae sp. ctj0M16</name>
    <dbReference type="NCBI Taxonomy" id="2827918"/>
    <lineage>
        <taxon>Viruses</taxon>
        <taxon>Duplodnaviria</taxon>
        <taxon>Heunggongvirae</taxon>
        <taxon>Uroviricota</taxon>
        <taxon>Caudoviricetes</taxon>
    </lineage>
</organism>